<evidence type="ECO:0000313" key="7">
    <source>
        <dbReference type="EMBL" id="KAB1202770.1"/>
    </source>
</evidence>
<keyword evidence="8" id="KW-1185">Reference proteome</keyword>
<proteinExistence type="inferred from homology"/>
<evidence type="ECO:0000256" key="2">
    <source>
        <dbReference type="ARBA" id="ARBA00022529"/>
    </source>
</evidence>
<name>A0A6A1UUN2_9ROSI</name>
<evidence type="ECO:0000256" key="6">
    <source>
        <dbReference type="SAM" id="SignalP"/>
    </source>
</evidence>
<evidence type="ECO:0000256" key="3">
    <source>
        <dbReference type="ARBA" id="ARBA00022577"/>
    </source>
</evidence>
<evidence type="ECO:0000256" key="5">
    <source>
        <dbReference type="ARBA" id="ARBA00023157"/>
    </source>
</evidence>
<comment type="caution">
    <text evidence="7">The sequence shown here is derived from an EMBL/GenBank/DDBJ whole genome shotgun (WGS) entry which is preliminary data.</text>
</comment>
<reference evidence="7 8" key="1">
    <citation type="journal article" date="2019" name="Plant Biotechnol. J.">
        <title>The red bayberry genome and genetic basis of sex determination.</title>
        <authorList>
            <person name="Jia H.M."/>
            <person name="Jia H.J."/>
            <person name="Cai Q.L."/>
            <person name="Wang Y."/>
            <person name="Zhao H.B."/>
            <person name="Yang W.F."/>
            <person name="Wang G.Y."/>
            <person name="Li Y.H."/>
            <person name="Zhan D.L."/>
            <person name="Shen Y.T."/>
            <person name="Niu Q.F."/>
            <person name="Chang L."/>
            <person name="Qiu J."/>
            <person name="Zhao L."/>
            <person name="Xie H.B."/>
            <person name="Fu W.Y."/>
            <person name="Jin J."/>
            <person name="Li X.W."/>
            <person name="Jiao Y."/>
            <person name="Zhou C.C."/>
            <person name="Tu T."/>
            <person name="Chai C.Y."/>
            <person name="Gao J.L."/>
            <person name="Fan L.J."/>
            <person name="van de Weg E."/>
            <person name="Wang J.Y."/>
            <person name="Gao Z.S."/>
        </authorList>
    </citation>
    <scope>NUCLEOTIDE SEQUENCE [LARGE SCALE GENOMIC DNA]</scope>
    <source>
        <tissue evidence="7">Leaves</tissue>
    </source>
</reference>
<feature type="chain" id="PRO_5025572711" evidence="6">
    <location>
        <begin position="30"/>
        <end position="76"/>
    </location>
</feature>
<keyword evidence="6" id="KW-0732">Signal</keyword>
<comment type="similarity">
    <text evidence="1">Belongs to the DEFL family.</text>
</comment>
<dbReference type="InterPro" id="IPR010851">
    <property type="entry name" value="DEFL"/>
</dbReference>
<sequence>MAKLSTLYFLLVILLIFCCGTRMVPMAEAKDCYKVWNCKGEDNCWEDCKNSYHGKGMCDLYTAPGVPKQCFCAYKC</sequence>
<dbReference type="AlphaFoldDB" id="A0A6A1UUN2"/>
<evidence type="ECO:0000256" key="4">
    <source>
        <dbReference type="ARBA" id="ARBA00022821"/>
    </source>
</evidence>
<accession>A0A6A1UUN2</accession>
<keyword evidence="4" id="KW-0611">Plant defense</keyword>
<dbReference type="GO" id="GO:0050832">
    <property type="term" value="P:defense response to fungus"/>
    <property type="evidence" value="ECO:0007669"/>
    <property type="project" value="UniProtKB-KW"/>
</dbReference>
<dbReference type="OrthoDB" id="1612940at2759"/>
<evidence type="ECO:0000313" key="8">
    <source>
        <dbReference type="Proteomes" id="UP000516437"/>
    </source>
</evidence>
<dbReference type="EMBL" id="RXIC02000026">
    <property type="protein sequence ID" value="KAB1202770.1"/>
    <property type="molecule type" value="Genomic_DNA"/>
</dbReference>
<protein>
    <submittedName>
        <fullName evidence="7">Uncharacterized protein</fullName>
    </submittedName>
</protein>
<dbReference type="GO" id="GO:0031640">
    <property type="term" value="P:killing of cells of another organism"/>
    <property type="evidence" value="ECO:0007669"/>
    <property type="project" value="UniProtKB-KW"/>
</dbReference>
<evidence type="ECO:0000256" key="1">
    <source>
        <dbReference type="ARBA" id="ARBA00006722"/>
    </source>
</evidence>
<keyword evidence="3" id="KW-0295">Fungicide</keyword>
<organism evidence="7 8">
    <name type="scientific">Morella rubra</name>
    <name type="common">Chinese bayberry</name>
    <dbReference type="NCBI Taxonomy" id="262757"/>
    <lineage>
        <taxon>Eukaryota</taxon>
        <taxon>Viridiplantae</taxon>
        <taxon>Streptophyta</taxon>
        <taxon>Embryophyta</taxon>
        <taxon>Tracheophyta</taxon>
        <taxon>Spermatophyta</taxon>
        <taxon>Magnoliopsida</taxon>
        <taxon>eudicotyledons</taxon>
        <taxon>Gunneridae</taxon>
        <taxon>Pentapetalae</taxon>
        <taxon>rosids</taxon>
        <taxon>fabids</taxon>
        <taxon>Fagales</taxon>
        <taxon>Myricaceae</taxon>
        <taxon>Morella</taxon>
    </lineage>
</organism>
<feature type="signal peptide" evidence="6">
    <location>
        <begin position="1"/>
        <end position="29"/>
    </location>
</feature>
<keyword evidence="2" id="KW-0929">Antimicrobial</keyword>
<dbReference type="Proteomes" id="UP000516437">
    <property type="component" value="Chromosome 8"/>
</dbReference>
<dbReference type="Pfam" id="PF07333">
    <property type="entry name" value="SLR1-BP"/>
    <property type="match status" value="1"/>
</dbReference>
<keyword evidence="5" id="KW-1015">Disulfide bond</keyword>
<gene>
    <name evidence="7" type="ORF">CJ030_MR8G022178</name>
</gene>